<dbReference type="InterPro" id="IPR050309">
    <property type="entry name" value="Type-B_Carboxylest/Lipase"/>
</dbReference>
<protein>
    <recommendedName>
        <fullName evidence="3">Carboxylic ester hydrolase</fullName>
        <ecNumber evidence="3">3.1.1.-</ecNumber>
    </recommendedName>
</protein>
<dbReference type="PANTHER" id="PTHR11559">
    <property type="entry name" value="CARBOXYLESTERASE"/>
    <property type="match status" value="1"/>
</dbReference>
<organism evidence="5 6">
    <name type="scientific">Rhodocollybia butyracea</name>
    <dbReference type="NCBI Taxonomy" id="206335"/>
    <lineage>
        <taxon>Eukaryota</taxon>
        <taxon>Fungi</taxon>
        <taxon>Dikarya</taxon>
        <taxon>Basidiomycota</taxon>
        <taxon>Agaricomycotina</taxon>
        <taxon>Agaricomycetes</taxon>
        <taxon>Agaricomycetidae</taxon>
        <taxon>Agaricales</taxon>
        <taxon>Marasmiineae</taxon>
        <taxon>Omphalotaceae</taxon>
        <taxon>Rhodocollybia</taxon>
    </lineage>
</organism>
<dbReference type="OrthoDB" id="408631at2759"/>
<evidence type="ECO:0000256" key="3">
    <source>
        <dbReference type="RuleBase" id="RU361235"/>
    </source>
</evidence>
<dbReference type="InterPro" id="IPR002018">
    <property type="entry name" value="CarbesteraseB"/>
</dbReference>
<evidence type="ECO:0000256" key="1">
    <source>
        <dbReference type="ARBA" id="ARBA00005964"/>
    </source>
</evidence>
<feature type="chain" id="PRO_5040537865" description="Carboxylic ester hydrolase" evidence="3">
    <location>
        <begin position="20"/>
        <end position="555"/>
    </location>
</feature>
<dbReference type="Gene3D" id="3.40.50.1820">
    <property type="entry name" value="alpha/beta hydrolase"/>
    <property type="match status" value="1"/>
</dbReference>
<accession>A0A9P5U2S9</accession>
<evidence type="ECO:0000259" key="4">
    <source>
        <dbReference type="Pfam" id="PF00135"/>
    </source>
</evidence>
<dbReference type="Pfam" id="PF00135">
    <property type="entry name" value="COesterase"/>
    <property type="match status" value="1"/>
</dbReference>
<name>A0A9P5U2S9_9AGAR</name>
<comment type="similarity">
    <text evidence="1 3">Belongs to the type-B carboxylesterase/lipase family.</text>
</comment>
<comment type="caution">
    <text evidence="5">The sequence shown here is derived from an EMBL/GenBank/DDBJ whole genome shotgun (WGS) entry which is preliminary data.</text>
</comment>
<dbReference type="PROSITE" id="PS00941">
    <property type="entry name" value="CARBOXYLESTERASE_B_2"/>
    <property type="match status" value="1"/>
</dbReference>
<proteinExistence type="inferred from homology"/>
<dbReference type="AlphaFoldDB" id="A0A9P5U2S9"/>
<dbReference type="InterPro" id="IPR029058">
    <property type="entry name" value="AB_hydrolase_fold"/>
</dbReference>
<evidence type="ECO:0000256" key="2">
    <source>
        <dbReference type="ARBA" id="ARBA00022801"/>
    </source>
</evidence>
<dbReference type="PROSITE" id="PS00122">
    <property type="entry name" value="CARBOXYLESTERASE_B_1"/>
    <property type="match status" value="1"/>
</dbReference>
<feature type="signal peptide" evidence="3">
    <location>
        <begin position="1"/>
        <end position="19"/>
    </location>
</feature>
<evidence type="ECO:0000313" key="5">
    <source>
        <dbReference type="EMBL" id="KAF9064980.1"/>
    </source>
</evidence>
<evidence type="ECO:0000313" key="6">
    <source>
        <dbReference type="Proteomes" id="UP000772434"/>
    </source>
</evidence>
<keyword evidence="6" id="KW-1185">Reference proteome</keyword>
<keyword evidence="3" id="KW-0732">Signal</keyword>
<dbReference type="SUPFAM" id="SSF53474">
    <property type="entry name" value="alpha/beta-Hydrolases"/>
    <property type="match status" value="1"/>
</dbReference>
<sequence>MVVIHALGHLIALIAGVHAASPEVQLGGTTLIGRDVTLLHQDFFGGIPYAEPPLGKLRLRPPVLKTSLNTTQFDASNFGDSCLQPQQSGVPAVPNQSEDCLTINIFRPTGTLPNASLPVMFWTYGGGFEFGSSTMFNGTSIVAQSVARGTPIIYVNYNYRLGPLGFPQGQEAGNRKALNLALEDQVTALQWVQANIRAFGGDRTKVTVFGESAGAVMTAIQLLTPDFSKLARAAIFESGSAASSLTFDAQQHQVDWDNFVSGVPGCENLSKTNNTFGCLQAANSTAILAGLLISSAETTEQFPWSPTVDGPGGFIPELPSMLFSKNIFAKIPFISGTNLDEGTLFTPTTPNYTTAVVKAGIIATYSPPLVSEAQLESAADRLLELYPDIPALGSPFNTGNDTFGLSPGFKRSAALVGDTGFHSQRRLWTQTASNANVKTFGYLFTQPQPEDPPFLGVGHGSEIAYVYGTVLVNGTASDTLLSTTMIDYWVSFATSLDPNDGKGSARPKWEQYTPDNQVLIQLNGDNLTTIRDDYRKEGIDFINSVPLTFYHRRSL</sequence>
<dbReference type="Proteomes" id="UP000772434">
    <property type="component" value="Unassembled WGS sequence"/>
</dbReference>
<dbReference type="InterPro" id="IPR019819">
    <property type="entry name" value="Carboxylesterase_B_CS"/>
</dbReference>
<dbReference type="InterPro" id="IPR019826">
    <property type="entry name" value="Carboxylesterase_B_AS"/>
</dbReference>
<reference evidence="5" key="1">
    <citation type="submission" date="2020-11" db="EMBL/GenBank/DDBJ databases">
        <authorList>
            <consortium name="DOE Joint Genome Institute"/>
            <person name="Ahrendt S."/>
            <person name="Riley R."/>
            <person name="Andreopoulos W."/>
            <person name="Labutti K."/>
            <person name="Pangilinan J."/>
            <person name="Ruiz-Duenas F.J."/>
            <person name="Barrasa J.M."/>
            <person name="Sanchez-Garcia M."/>
            <person name="Camarero S."/>
            <person name="Miyauchi S."/>
            <person name="Serrano A."/>
            <person name="Linde D."/>
            <person name="Babiker R."/>
            <person name="Drula E."/>
            <person name="Ayuso-Fernandez I."/>
            <person name="Pacheco R."/>
            <person name="Padilla G."/>
            <person name="Ferreira P."/>
            <person name="Barriuso J."/>
            <person name="Kellner H."/>
            <person name="Castanera R."/>
            <person name="Alfaro M."/>
            <person name="Ramirez L."/>
            <person name="Pisabarro A.G."/>
            <person name="Kuo A."/>
            <person name="Tritt A."/>
            <person name="Lipzen A."/>
            <person name="He G."/>
            <person name="Yan M."/>
            <person name="Ng V."/>
            <person name="Cullen D."/>
            <person name="Martin F."/>
            <person name="Rosso M.-N."/>
            <person name="Henrissat B."/>
            <person name="Hibbett D."/>
            <person name="Martinez A.T."/>
            <person name="Grigoriev I.V."/>
        </authorList>
    </citation>
    <scope>NUCLEOTIDE SEQUENCE</scope>
    <source>
        <strain evidence="5">AH 40177</strain>
    </source>
</reference>
<feature type="domain" description="Carboxylesterase type B" evidence="4">
    <location>
        <begin position="22"/>
        <end position="541"/>
    </location>
</feature>
<dbReference type="GO" id="GO:0016787">
    <property type="term" value="F:hydrolase activity"/>
    <property type="evidence" value="ECO:0007669"/>
    <property type="project" value="UniProtKB-KW"/>
</dbReference>
<keyword evidence="2 3" id="KW-0378">Hydrolase</keyword>
<gene>
    <name evidence="5" type="ORF">BDP27DRAFT_1366790</name>
</gene>
<dbReference type="EC" id="3.1.1.-" evidence="3"/>
<dbReference type="EMBL" id="JADNRY010000111">
    <property type="protein sequence ID" value="KAF9064980.1"/>
    <property type="molecule type" value="Genomic_DNA"/>
</dbReference>